<dbReference type="GO" id="GO:0044550">
    <property type="term" value="P:secondary metabolite biosynthetic process"/>
    <property type="evidence" value="ECO:0007669"/>
    <property type="project" value="TreeGrafter"/>
</dbReference>
<feature type="domain" description="Malonyl-CoA:ACP transacylase (MAT)" evidence="1">
    <location>
        <begin position="1"/>
        <end position="218"/>
    </location>
</feature>
<dbReference type="Gene3D" id="3.40.366.10">
    <property type="entry name" value="Malonyl-Coenzyme A Acyl Carrier Protein, domain 2"/>
    <property type="match status" value="1"/>
</dbReference>
<dbReference type="GO" id="GO:0016787">
    <property type="term" value="F:hydrolase activity"/>
    <property type="evidence" value="ECO:0007669"/>
    <property type="project" value="UniProtKB-KW"/>
</dbReference>
<reference evidence="3" key="1">
    <citation type="journal article" date="2020" name="Stud. Mycol.">
        <title>101 Dothideomycetes genomes: A test case for predicting lifestyles and emergence of pathogens.</title>
        <authorList>
            <person name="Haridas S."/>
            <person name="Albert R."/>
            <person name="Binder M."/>
            <person name="Bloem J."/>
            <person name="LaButti K."/>
            <person name="Salamov A."/>
            <person name="Andreopoulos B."/>
            <person name="Baker S."/>
            <person name="Barry K."/>
            <person name="Bills G."/>
            <person name="Bluhm B."/>
            <person name="Cannon C."/>
            <person name="Castanera R."/>
            <person name="Culley D."/>
            <person name="Daum C."/>
            <person name="Ezra D."/>
            <person name="Gonzalez J."/>
            <person name="Henrissat B."/>
            <person name="Kuo A."/>
            <person name="Liang C."/>
            <person name="Lipzen A."/>
            <person name="Lutzoni F."/>
            <person name="Magnuson J."/>
            <person name="Mondo S."/>
            <person name="Nolan M."/>
            <person name="Ohm R."/>
            <person name="Pangilinan J."/>
            <person name="Park H.-J."/>
            <person name="Ramirez L."/>
            <person name="Alfaro M."/>
            <person name="Sun H."/>
            <person name="Tritt A."/>
            <person name="Yoshinaga Y."/>
            <person name="Zwiers L.-H."/>
            <person name="Turgeon B."/>
            <person name="Goodwin S."/>
            <person name="Spatafora J."/>
            <person name="Crous P."/>
            <person name="Grigoriev I."/>
        </authorList>
    </citation>
    <scope>NUCLEOTIDE SEQUENCE [LARGE SCALE GENOMIC DNA]</scope>
    <source>
        <strain evidence="3">CECT 20119</strain>
    </source>
</reference>
<keyword evidence="3" id="KW-1185">Reference proteome</keyword>
<dbReference type="InterPro" id="IPR016036">
    <property type="entry name" value="Malonyl_transacylase_ACP-bd"/>
</dbReference>
<feature type="non-terminal residue" evidence="2">
    <location>
        <position position="260"/>
    </location>
</feature>
<keyword evidence="2" id="KW-0378">Hydrolase</keyword>
<dbReference type="Pfam" id="PF00698">
    <property type="entry name" value="Acyl_transf_1"/>
    <property type="match status" value="1"/>
</dbReference>
<feature type="non-terminal residue" evidence="2">
    <location>
        <position position="1"/>
    </location>
</feature>
<protein>
    <submittedName>
        <fullName evidence="2">Acyl transferase/acyl hydrolase/lysophospholipase</fullName>
    </submittedName>
</protein>
<accession>A0A6A6FYL8</accession>
<proteinExistence type="predicted"/>
<dbReference type="SMART" id="SM00827">
    <property type="entry name" value="PKS_AT"/>
    <property type="match status" value="1"/>
</dbReference>
<evidence type="ECO:0000259" key="1">
    <source>
        <dbReference type="SMART" id="SM00827"/>
    </source>
</evidence>
<keyword evidence="2" id="KW-0808">Transferase</keyword>
<evidence type="ECO:0000313" key="2">
    <source>
        <dbReference type="EMBL" id="KAF2218270.1"/>
    </source>
</evidence>
<dbReference type="GO" id="GO:0006633">
    <property type="term" value="P:fatty acid biosynthetic process"/>
    <property type="evidence" value="ECO:0007669"/>
    <property type="project" value="TreeGrafter"/>
</dbReference>
<sequence length="260" mass="28251">YAKGALSREHAWKIAYHRGRLSSTVSLLSSSGQGAMLATSLGEEAVQPYLERLQNGKVTLACINSPSSTTISDDSQTISSLETAIKADGHFSRKLLVNVAYHSPQMKVIAGDYQAALGDIQSLAQGDSSVHMFSSLTGKRIVDNAARGTDYWVSNIVNPVRFSDALSSLLQYTEETSGRRARKVLVDHLIEIGPHAALKGPTNQNVEVNYHTALERDKNASETALIVAGKLFQFGYPIDISAILQDRSGRDDFLVDLPPY</sequence>
<dbReference type="PANTHER" id="PTHR43775">
    <property type="entry name" value="FATTY ACID SYNTHASE"/>
    <property type="match status" value="1"/>
</dbReference>
<dbReference type="InterPro" id="IPR014043">
    <property type="entry name" value="Acyl_transferase_dom"/>
</dbReference>
<gene>
    <name evidence="2" type="ORF">BDZ85DRAFT_173445</name>
</gene>
<dbReference type="InterPro" id="IPR016035">
    <property type="entry name" value="Acyl_Trfase/lysoPLipase"/>
</dbReference>
<dbReference type="OrthoDB" id="3799328at2759"/>
<dbReference type="EMBL" id="ML992559">
    <property type="protein sequence ID" value="KAF2218270.1"/>
    <property type="molecule type" value="Genomic_DNA"/>
</dbReference>
<evidence type="ECO:0000313" key="3">
    <source>
        <dbReference type="Proteomes" id="UP000799538"/>
    </source>
</evidence>
<dbReference type="InterPro" id="IPR050091">
    <property type="entry name" value="PKS_NRPS_Biosynth_Enz"/>
</dbReference>
<organism evidence="2 3">
    <name type="scientific">Elsinoe ampelina</name>
    <dbReference type="NCBI Taxonomy" id="302913"/>
    <lineage>
        <taxon>Eukaryota</taxon>
        <taxon>Fungi</taxon>
        <taxon>Dikarya</taxon>
        <taxon>Ascomycota</taxon>
        <taxon>Pezizomycotina</taxon>
        <taxon>Dothideomycetes</taxon>
        <taxon>Dothideomycetidae</taxon>
        <taxon>Myriangiales</taxon>
        <taxon>Elsinoaceae</taxon>
        <taxon>Elsinoe</taxon>
    </lineage>
</organism>
<dbReference type="SUPFAM" id="SSF52151">
    <property type="entry name" value="FabD/lysophospholipase-like"/>
    <property type="match status" value="1"/>
</dbReference>
<dbReference type="InterPro" id="IPR001227">
    <property type="entry name" value="Ac_transferase_dom_sf"/>
</dbReference>
<name>A0A6A6FYL8_9PEZI</name>
<dbReference type="Proteomes" id="UP000799538">
    <property type="component" value="Unassembled WGS sequence"/>
</dbReference>
<dbReference type="GO" id="GO:0004312">
    <property type="term" value="F:fatty acid synthase activity"/>
    <property type="evidence" value="ECO:0007669"/>
    <property type="project" value="TreeGrafter"/>
</dbReference>
<dbReference type="PANTHER" id="PTHR43775:SF29">
    <property type="entry name" value="ASPERFURANONE POLYKETIDE SYNTHASE AFOG-RELATED"/>
    <property type="match status" value="1"/>
</dbReference>
<dbReference type="AlphaFoldDB" id="A0A6A6FYL8"/>
<dbReference type="SUPFAM" id="SSF55048">
    <property type="entry name" value="Probable ACP-binding domain of malonyl-CoA ACP transacylase"/>
    <property type="match status" value="1"/>
</dbReference>